<evidence type="ECO:0000313" key="5">
    <source>
        <dbReference type="EMBL" id="PZF99015.1"/>
    </source>
</evidence>
<evidence type="ECO:0000256" key="4">
    <source>
        <dbReference type="ARBA" id="ARBA00022764"/>
    </source>
</evidence>
<protein>
    <submittedName>
        <fullName evidence="5">Uncharacterized protein</fullName>
    </submittedName>
</protein>
<dbReference type="PANTHER" id="PTHR30006">
    <property type="entry name" value="THIAMINE-BINDING PERIPLASMIC PROTEIN-RELATED"/>
    <property type="match status" value="1"/>
</dbReference>
<keyword evidence="4" id="KW-0574">Periplasm</keyword>
<evidence type="ECO:0000256" key="2">
    <source>
        <dbReference type="ARBA" id="ARBA00022448"/>
    </source>
</evidence>
<reference evidence="5 6" key="1">
    <citation type="submission" date="2018-01" db="EMBL/GenBank/DDBJ databases">
        <title>Draft genome sequence of Jishengella endophytica.</title>
        <authorList>
            <person name="Sahin N."/>
            <person name="Ay H."/>
            <person name="Saygin H."/>
        </authorList>
    </citation>
    <scope>NUCLEOTIDE SEQUENCE [LARGE SCALE GENOMIC DNA]</scope>
    <source>
        <strain evidence="5 6">DSM 45430</strain>
    </source>
</reference>
<dbReference type="InterPro" id="IPR006059">
    <property type="entry name" value="SBP"/>
</dbReference>
<keyword evidence="2" id="KW-0813">Transport</keyword>
<name>A0A2W2CHW8_9ACTN</name>
<keyword evidence="3" id="KW-0732">Signal</keyword>
<dbReference type="GO" id="GO:0030976">
    <property type="term" value="F:thiamine pyrophosphate binding"/>
    <property type="evidence" value="ECO:0007669"/>
    <property type="project" value="TreeGrafter"/>
</dbReference>
<organism evidence="5 6">
    <name type="scientific">Micromonospora endophytica</name>
    <dbReference type="NCBI Taxonomy" id="515350"/>
    <lineage>
        <taxon>Bacteria</taxon>
        <taxon>Bacillati</taxon>
        <taxon>Actinomycetota</taxon>
        <taxon>Actinomycetes</taxon>
        <taxon>Micromonosporales</taxon>
        <taxon>Micromonosporaceae</taxon>
        <taxon>Micromonospora</taxon>
    </lineage>
</organism>
<dbReference type="GO" id="GO:0015888">
    <property type="term" value="P:thiamine transport"/>
    <property type="evidence" value="ECO:0007669"/>
    <property type="project" value="TreeGrafter"/>
</dbReference>
<dbReference type="Proteomes" id="UP000248627">
    <property type="component" value="Unassembled WGS sequence"/>
</dbReference>
<evidence type="ECO:0000256" key="1">
    <source>
        <dbReference type="ARBA" id="ARBA00004418"/>
    </source>
</evidence>
<evidence type="ECO:0000313" key="6">
    <source>
        <dbReference type="Proteomes" id="UP000248627"/>
    </source>
</evidence>
<dbReference type="GO" id="GO:0030288">
    <property type="term" value="C:outer membrane-bounded periplasmic space"/>
    <property type="evidence" value="ECO:0007669"/>
    <property type="project" value="TreeGrafter"/>
</dbReference>
<sequence length="384" mass="41342">MDPTRGALLRQPTQACGKHMEEPLRILLTHPSRRLRTALVAGTALALVLAGCSSTDSDESGSSDGSSSLSGQIVWADFGGPTNKARYAAYFDDFTKDTGVKVISEVEVDAIVNTMLTGGKGDYDAIHVGLDVVYQNQANIAKLDDSVGRDTNLPENIRDYAFGTFLVGHVQAYLTETFPNGGPKTWADFWDVEKFPGKRGWMGSPGSYDSGCEMAELASGIAPDKLYPLDLDLCTKKLDELRPHMVFYTSYPQIQQLLTSKTAAVVAGPSGQAVALKNQGLDVTISFDEAIVAPNVIAIPASAPNMTNIQALAKVFNEPERQAAFAKLTGYGPGNPEAFNFMDEETKAKIVNAPGNSSVVFQDSEARSKQQDALLAWYTKWLAG</sequence>
<keyword evidence="6" id="KW-1185">Reference proteome</keyword>
<accession>A0A2W2CHW8</accession>
<proteinExistence type="predicted"/>
<dbReference type="GO" id="GO:0030975">
    <property type="term" value="F:thiamine binding"/>
    <property type="evidence" value="ECO:0007669"/>
    <property type="project" value="TreeGrafter"/>
</dbReference>
<dbReference type="Pfam" id="PF13416">
    <property type="entry name" value="SBP_bac_8"/>
    <property type="match status" value="1"/>
</dbReference>
<dbReference type="PANTHER" id="PTHR30006:SF3">
    <property type="entry name" value="THIAMINE-BINDING PERIPLASMIC PROTEIN"/>
    <property type="match status" value="1"/>
</dbReference>
<comment type="caution">
    <text evidence="5">The sequence shown here is derived from an EMBL/GenBank/DDBJ whole genome shotgun (WGS) entry which is preliminary data.</text>
</comment>
<dbReference type="EMBL" id="POTX01000030">
    <property type="protein sequence ID" value="PZF99015.1"/>
    <property type="molecule type" value="Genomic_DNA"/>
</dbReference>
<dbReference type="OrthoDB" id="9815444at2"/>
<dbReference type="Gene3D" id="3.40.190.10">
    <property type="entry name" value="Periplasmic binding protein-like II"/>
    <property type="match status" value="2"/>
</dbReference>
<evidence type="ECO:0000256" key="3">
    <source>
        <dbReference type="ARBA" id="ARBA00022729"/>
    </source>
</evidence>
<dbReference type="SUPFAM" id="SSF53850">
    <property type="entry name" value="Periplasmic binding protein-like II"/>
    <property type="match status" value="1"/>
</dbReference>
<gene>
    <name evidence="5" type="ORF">C1I93_07055</name>
</gene>
<comment type="subcellular location">
    <subcellularLocation>
        <location evidence="1">Periplasm</location>
    </subcellularLocation>
</comment>
<dbReference type="AlphaFoldDB" id="A0A2W2CHW8"/>